<sequence>MVVFDTDFPADSLEFCPTIGYQDIFVCGTYNLLEQPPSQPESDEVGLGVTQNRRGQCLVFRTNPSENNLLRQIQSFDLPAVLDMKWSYASKHGSPLLGIADSKGSVTLHEWREESLSQVDSIRCAPVDILCLSLDWSNRRLGGTDLGSLVVSLSNGSICILKPTDGAGLSVIDTWHAHDYEPWVAAWDYWSSDIVYSGGDDLKLKAWDIRQGCTQPTFVNKRFDAGVTSIQSHPHVQHLLAVGSYDSSVRIFDARQLGSPVVQANVGGGAWRVKWHPDEARKEDLLVACMHDGFKVVRFGPTTDDRDRAFSGEPEVVKRRDDHESMAYGADWSHASPLANGETLIGGCSFYDHKMSLWSA</sequence>
<dbReference type="GO" id="GO:0005737">
    <property type="term" value="C:cytoplasm"/>
    <property type="evidence" value="ECO:0007669"/>
    <property type="project" value="TreeGrafter"/>
</dbReference>
<evidence type="ECO:0000313" key="9">
    <source>
        <dbReference type="Proteomes" id="UP000053424"/>
    </source>
</evidence>
<dbReference type="STRING" id="686832.A0A0C3CHJ9"/>
<keyword evidence="9" id="KW-1185">Reference proteome</keyword>
<dbReference type="EMBL" id="KN831769">
    <property type="protein sequence ID" value="KIM48195.1"/>
    <property type="molecule type" value="Genomic_DNA"/>
</dbReference>
<organism evidence="8 9">
    <name type="scientific">Hebeloma cylindrosporum</name>
    <dbReference type="NCBI Taxonomy" id="76867"/>
    <lineage>
        <taxon>Eukaryota</taxon>
        <taxon>Fungi</taxon>
        <taxon>Dikarya</taxon>
        <taxon>Basidiomycota</taxon>
        <taxon>Agaricomycotina</taxon>
        <taxon>Agaricomycetes</taxon>
        <taxon>Agaricomycetidae</taxon>
        <taxon>Agaricales</taxon>
        <taxon>Agaricineae</taxon>
        <taxon>Hymenogastraceae</taxon>
        <taxon>Hebeloma</taxon>
    </lineage>
</organism>
<evidence type="ECO:0000256" key="4">
    <source>
        <dbReference type="ARBA" id="ARBA00022801"/>
    </source>
</evidence>
<dbReference type="InterPro" id="IPR001680">
    <property type="entry name" value="WD40_rpt"/>
</dbReference>
<dbReference type="InterPro" id="IPR036322">
    <property type="entry name" value="WD40_repeat_dom_sf"/>
</dbReference>
<comment type="pathway">
    <text evidence="1">Protein modification; peptidyl-diphthamide biosynthesis.</text>
</comment>
<reference evidence="9" key="2">
    <citation type="submission" date="2015-01" db="EMBL/GenBank/DDBJ databases">
        <title>Evolutionary Origins and Diversification of the Mycorrhizal Mutualists.</title>
        <authorList>
            <consortium name="DOE Joint Genome Institute"/>
            <consortium name="Mycorrhizal Genomics Consortium"/>
            <person name="Kohler A."/>
            <person name="Kuo A."/>
            <person name="Nagy L.G."/>
            <person name="Floudas D."/>
            <person name="Copeland A."/>
            <person name="Barry K.W."/>
            <person name="Cichocki N."/>
            <person name="Veneault-Fourrey C."/>
            <person name="LaButti K."/>
            <person name="Lindquist E.A."/>
            <person name="Lipzen A."/>
            <person name="Lundell T."/>
            <person name="Morin E."/>
            <person name="Murat C."/>
            <person name="Riley R."/>
            <person name="Ohm R."/>
            <person name="Sun H."/>
            <person name="Tunlid A."/>
            <person name="Henrissat B."/>
            <person name="Grigoriev I.V."/>
            <person name="Hibbett D.S."/>
            <person name="Martin F."/>
        </authorList>
    </citation>
    <scope>NUCLEOTIDE SEQUENCE [LARGE SCALE GENOMIC DNA]</scope>
    <source>
        <strain evidence="9">h7</strain>
    </source>
</reference>
<dbReference type="InterPro" id="IPR052415">
    <property type="entry name" value="Diphthine_MTase"/>
</dbReference>
<keyword evidence="3" id="KW-0677">Repeat</keyword>
<comment type="similarity">
    <text evidence="5">Belongs to the DPH7 family.</text>
</comment>
<reference evidence="8 9" key="1">
    <citation type="submission" date="2014-04" db="EMBL/GenBank/DDBJ databases">
        <authorList>
            <consortium name="DOE Joint Genome Institute"/>
            <person name="Kuo A."/>
            <person name="Gay G."/>
            <person name="Dore J."/>
            <person name="Kohler A."/>
            <person name="Nagy L.G."/>
            <person name="Floudas D."/>
            <person name="Copeland A."/>
            <person name="Barry K.W."/>
            <person name="Cichocki N."/>
            <person name="Veneault-Fourrey C."/>
            <person name="LaButti K."/>
            <person name="Lindquist E.A."/>
            <person name="Lipzen A."/>
            <person name="Lundell T."/>
            <person name="Morin E."/>
            <person name="Murat C."/>
            <person name="Sun H."/>
            <person name="Tunlid A."/>
            <person name="Henrissat B."/>
            <person name="Grigoriev I.V."/>
            <person name="Hibbett D.S."/>
            <person name="Martin F."/>
            <person name="Nordberg H.P."/>
            <person name="Cantor M.N."/>
            <person name="Hua S.X."/>
        </authorList>
    </citation>
    <scope>NUCLEOTIDE SEQUENCE [LARGE SCALE GENOMIC DNA]</scope>
    <source>
        <strain evidence="9">h7</strain>
    </source>
</reference>
<evidence type="ECO:0000256" key="2">
    <source>
        <dbReference type="ARBA" id="ARBA00022574"/>
    </source>
</evidence>
<comment type="catalytic activity">
    <reaction evidence="7">
        <text>diphthine methyl ester-[translation elongation factor 2] + H2O = diphthine-[translation elongation factor 2] + methanol + H(+)</text>
        <dbReference type="Rhea" id="RHEA:42656"/>
        <dbReference type="Rhea" id="RHEA-COMP:10172"/>
        <dbReference type="Rhea" id="RHEA-COMP:10173"/>
        <dbReference type="ChEBI" id="CHEBI:15377"/>
        <dbReference type="ChEBI" id="CHEBI:15378"/>
        <dbReference type="ChEBI" id="CHEBI:17790"/>
        <dbReference type="ChEBI" id="CHEBI:79005"/>
        <dbReference type="ChEBI" id="CHEBI:82696"/>
        <dbReference type="EC" id="3.1.1.97"/>
    </reaction>
</comment>
<dbReference type="HOGENOM" id="CLU_036100_2_0_1"/>
<evidence type="ECO:0000256" key="3">
    <source>
        <dbReference type="ARBA" id="ARBA00022737"/>
    </source>
</evidence>
<dbReference type="GO" id="GO:0017183">
    <property type="term" value="P:protein histidyl modification to diphthamide"/>
    <property type="evidence" value="ECO:0007669"/>
    <property type="project" value="TreeGrafter"/>
</dbReference>
<evidence type="ECO:0000313" key="8">
    <source>
        <dbReference type="EMBL" id="KIM48195.1"/>
    </source>
</evidence>
<protein>
    <recommendedName>
        <fullName evidence="6">methylated diphthine methylhydrolase</fullName>
        <ecNumber evidence="6">3.1.1.97</ecNumber>
    </recommendedName>
</protein>
<gene>
    <name evidence="8" type="ORF">M413DRAFT_439912</name>
</gene>
<dbReference type="Proteomes" id="UP000053424">
    <property type="component" value="Unassembled WGS sequence"/>
</dbReference>
<dbReference type="AlphaFoldDB" id="A0A0C3CHJ9"/>
<dbReference type="GO" id="GO:0061685">
    <property type="term" value="F:diphthine methylesterase activity"/>
    <property type="evidence" value="ECO:0007669"/>
    <property type="project" value="UniProtKB-EC"/>
</dbReference>
<keyword evidence="4" id="KW-0378">Hydrolase</keyword>
<evidence type="ECO:0000256" key="6">
    <source>
        <dbReference type="ARBA" id="ARBA00039131"/>
    </source>
</evidence>
<dbReference type="SMART" id="SM00320">
    <property type="entry name" value="WD40"/>
    <property type="match status" value="3"/>
</dbReference>
<dbReference type="PANTHER" id="PTHR46042">
    <property type="entry name" value="DIPHTHINE METHYLTRANSFERASE"/>
    <property type="match status" value="1"/>
</dbReference>
<dbReference type="InterPro" id="IPR015943">
    <property type="entry name" value="WD40/YVTN_repeat-like_dom_sf"/>
</dbReference>
<dbReference type="SUPFAM" id="SSF50978">
    <property type="entry name" value="WD40 repeat-like"/>
    <property type="match status" value="1"/>
</dbReference>
<accession>A0A0C3CHJ9</accession>
<dbReference type="PANTHER" id="PTHR46042:SF1">
    <property type="entry name" value="DIPHTHINE METHYLTRANSFERASE"/>
    <property type="match status" value="1"/>
</dbReference>
<evidence type="ECO:0000256" key="5">
    <source>
        <dbReference type="ARBA" id="ARBA00038092"/>
    </source>
</evidence>
<dbReference type="Gene3D" id="2.130.10.10">
    <property type="entry name" value="YVTN repeat-like/Quinoprotein amine dehydrogenase"/>
    <property type="match status" value="1"/>
</dbReference>
<proteinExistence type="inferred from homology"/>
<evidence type="ECO:0000256" key="1">
    <source>
        <dbReference type="ARBA" id="ARBA00005156"/>
    </source>
</evidence>
<keyword evidence="2" id="KW-0853">WD repeat</keyword>
<evidence type="ECO:0000256" key="7">
    <source>
        <dbReference type="ARBA" id="ARBA00047551"/>
    </source>
</evidence>
<dbReference type="EC" id="3.1.1.97" evidence="6"/>
<dbReference type="OrthoDB" id="1930760at2759"/>
<name>A0A0C3CHJ9_HEBCY</name>